<dbReference type="EMBL" id="FN595228">
    <property type="protein sequence ID" value="CBI20055.3"/>
    <property type="molecule type" value="Genomic_DNA"/>
</dbReference>
<protein>
    <submittedName>
        <fullName evidence="1">Uncharacterized protein</fullName>
    </submittedName>
</protein>
<dbReference type="PaxDb" id="29760-VIT_12s0055g00990.t01"/>
<accession>D7STE1</accession>
<dbReference type="AlphaFoldDB" id="D7STE1"/>
<sequence>MPRPRSKLLALEWSLALAARDSVVLVTFTLKDSRGKCLRDVEMGEFHWHLMLTICLALATLLKSRRKSLLTRVSTIKIWLLLLEDTPLELQHAKPSDIDYTISVPRLQMALTLPWMPHS</sequence>
<evidence type="ECO:0000313" key="1">
    <source>
        <dbReference type="EMBL" id="CBI20055.3"/>
    </source>
</evidence>
<keyword evidence="2" id="KW-1185">Reference proteome</keyword>
<organism evidence="1 2">
    <name type="scientific">Vitis vinifera</name>
    <name type="common">Grape</name>
    <dbReference type="NCBI Taxonomy" id="29760"/>
    <lineage>
        <taxon>Eukaryota</taxon>
        <taxon>Viridiplantae</taxon>
        <taxon>Streptophyta</taxon>
        <taxon>Embryophyta</taxon>
        <taxon>Tracheophyta</taxon>
        <taxon>Spermatophyta</taxon>
        <taxon>Magnoliopsida</taxon>
        <taxon>eudicotyledons</taxon>
        <taxon>Gunneridae</taxon>
        <taxon>Pentapetalae</taxon>
        <taxon>rosids</taxon>
        <taxon>Vitales</taxon>
        <taxon>Vitaceae</taxon>
        <taxon>Viteae</taxon>
        <taxon>Vitis</taxon>
    </lineage>
</organism>
<reference evidence="2" key="1">
    <citation type="journal article" date="2007" name="Nature">
        <title>The grapevine genome sequence suggests ancestral hexaploidization in major angiosperm phyla.</title>
        <authorList>
            <consortium name="The French-Italian Public Consortium for Grapevine Genome Characterization."/>
            <person name="Jaillon O."/>
            <person name="Aury J.-M."/>
            <person name="Noel B."/>
            <person name="Policriti A."/>
            <person name="Clepet C."/>
            <person name="Casagrande A."/>
            <person name="Choisne N."/>
            <person name="Aubourg S."/>
            <person name="Vitulo N."/>
            <person name="Jubin C."/>
            <person name="Vezzi A."/>
            <person name="Legeai F."/>
            <person name="Hugueney P."/>
            <person name="Dasilva C."/>
            <person name="Horner D."/>
            <person name="Mica E."/>
            <person name="Jublot D."/>
            <person name="Poulain J."/>
            <person name="Bruyere C."/>
            <person name="Billault A."/>
            <person name="Segurens B."/>
            <person name="Gouyvenoux M."/>
            <person name="Ugarte E."/>
            <person name="Cattonaro F."/>
            <person name="Anthouard V."/>
            <person name="Vico V."/>
            <person name="Del Fabbro C."/>
            <person name="Alaux M."/>
            <person name="Di Gaspero G."/>
            <person name="Dumas V."/>
            <person name="Felice N."/>
            <person name="Paillard S."/>
            <person name="Juman I."/>
            <person name="Moroldo M."/>
            <person name="Scalabrin S."/>
            <person name="Canaguier A."/>
            <person name="Le Clainche I."/>
            <person name="Malacrida G."/>
            <person name="Durand E."/>
            <person name="Pesole G."/>
            <person name="Laucou V."/>
            <person name="Chatelet P."/>
            <person name="Merdinoglu D."/>
            <person name="Delledonne M."/>
            <person name="Pezzotti M."/>
            <person name="Lecharny A."/>
            <person name="Scarpelli C."/>
            <person name="Artiguenave F."/>
            <person name="Pe M.E."/>
            <person name="Valle G."/>
            <person name="Morgante M."/>
            <person name="Caboche M."/>
            <person name="Adam-Blondon A.-F."/>
            <person name="Weissenbach J."/>
            <person name="Quetier F."/>
            <person name="Wincker P."/>
        </authorList>
    </citation>
    <scope>NUCLEOTIDE SEQUENCE [LARGE SCALE GENOMIC DNA]</scope>
    <source>
        <strain evidence="2">cv. Pinot noir / PN40024</strain>
    </source>
</reference>
<gene>
    <name evidence="1" type="ordered locus">VIT_12s0055g00990</name>
</gene>
<proteinExistence type="predicted"/>
<name>D7STE1_VITVI</name>
<dbReference type="InParanoid" id="D7STE1"/>
<dbReference type="Proteomes" id="UP000009183">
    <property type="component" value="Chromosome 12"/>
</dbReference>
<dbReference type="HOGENOM" id="CLU_2065757_0_0_1"/>
<evidence type="ECO:0000313" key="2">
    <source>
        <dbReference type="Proteomes" id="UP000009183"/>
    </source>
</evidence>